<evidence type="ECO:0000313" key="2">
    <source>
        <dbReference type="Proteomes" id="UP001444071"/>
    </source>
</evidence>
<gene>
    <name evidence="1" type="ORF">XENORESO_014197</name>
</gene>
<proteinExistence type="predicted"/>
<name>A0ABV0WRD9_9TELE</name>
<keyword evidence="2" id="KW-1185">Reference proteome</keyword>
<protein>
    <submittedName>
        <fullName evidence="1">Uncharacterized protein</fullName>
    </submittedName>
</protein>
<dbReference type="EMBL" id="JAHRIM010064526">
    <property type="protein sequence ID" value="MEQ2272070.1"/>
    <property type="molecule type" value="Genomic_DNA"/>
</dbReference>
<comment type="caution">
    <text evidence="1">The sequence shown here is derived from an EMBL/GenBank/DDBJ whole genome shotgun (WGS) entry which is preliminary data.</text>
</comment>
<evidence type="ECO:0000313" key="1">
    <source>
        <dbReference type="EMBL" id="MEQ2272070.1"/>
    </source>
</evidence>
<dbReference type="Proteomes" id="UP001444071">
    <property type="component" value="Unassembled WGS sequence"/>
</dbReference>
<organism evidence="1 2">
    <name type="scientific">Xenotaenia resolanae</name>
    <dbReference type="NCBI Taxonomy" id="208358"/>
    <lineage>
        <taxon>Eukaryota</taxon>
        <taxon>Metazoa</taxon>
        <taxon>Chordata</taxon>
        <taxon>Craniata</taxon>
        <taxon>Vertebrata</taxon>
        <taxon>Euteleostomi</taxon>
        <taxon>Actinopterygii</taxon>
        <taxon>Neopterygii</taxon>
        <taxon>Teleostei</taxon>
        <taxon>Neoteleostei</taxon>
        <taxon>Acanthomorphata</taxon>
        <taxon>Ovalentaria</taxon>
        <taxon>Atherinomorphae</taxon>
        <taxon>Cyprinodontiformes</taxon>
        <taxon>Goodeidae</taxon>
        <taxon>Xenotaenia</taxon>
    </lineage>
</organism>
<accession>A0ABV0WRD9</accession>
<sequence>MSFSFPHLLLSEQLNMTLPKSSGLCPLCKRTYVAMSHHLMVEYLQLVWTEMGLPGRPTFIDIRSAVATHAKNFHPPEIRSRLSSVMCHDTATADKFYVRHLDMEQSLEIRRLRKPHTVPLLLGRL</sequence>
<reference evidence="1 2" key="1">
    <citation type="submission" date="2021-06" db="EMBL/GenBank/DDBJ databases">
        <authorList>
            <person name="Palmer J.M."/>
        </authorList>
    </citation>
    <scope>NUCLEOTIDE SEQUENCE [LARGE SCALE GENOMIC DNA]</scope>
    <source>
        <strain evidence="1 2">XR_2019</strain>
        <tissue evidence="1">Muscle</tissue>
    </source>
</reference>